<evidence type="ECO:0000256" key="3">
    <source>
        <dbReference type="ARBA" id="ARBA00023125"/>
    </source>
</evidence>
<dbReference type="PROSITE" id="PS00463">
    <property type="entry name" value="ZN2_CY6_FUNGAL_1"/>
    <property type="match status" value="1"/>
</dbReference>
<gene>
    <name evidence="8" type="ORF">Micbo1qcDRAFT_154513</name>
</gene>
<dbReference type="PANTHER" id="PTHR47171">
    <property type="entry name" value="FARA-RELATED"/>
    <property type="match status" value="1"/>
</dbReference>
<accession>A0A136IJ60</accession>
<feature type="region of interest" description="Disordered" evidence="6">
    <location>
        <begin position="112"/>
        <end position="150"/>
    </location>
</feature>
<sequence length="672" mass="75332">MAEANLEWMPFGDNRRPKRKRAELVCVSCHAKKVKCDLQPRTKCGFSDCTACEAAARECTVRTSRRGRWQRDSAAGYRENTAGSREAPEPPPPPHDAIAAASNPLILAPHGQAVLCPPPPLQPRAVTTETPQSQHSQASTSQSEAGYSHSSDVDTGFLHVYRVETQSDAQLQELGTCLGQQRHAARPCPIDEELQQTFSETYWENCYAWCPVLDRETLFDDVARSPLLAYALALASSHIQPPLVPHGGPATYYKKAKEILYGDEETDKLAELRAVALFYWWAPRAPTIAHRNSSWWWTSVIIRQAQQMNLHRELRPEYPMQDQNYLSLRRRIWWTAFARERLTALCQSKPCIIDPADCNISEPTLADFPKDPASQKKGSIFIYWVKLCAIIGDIAKTLSRTADSSTPRPFPHNLRQRLIGWVRSLPEDLHLPISSERTVSFDRDVHQLYLPYLTTIIVLHLKRSAHALPQALPPAILAASCIARILKDALSRGNTRFLMAISSWYAGTAFTALLQACRIPHLSRDANECLDVLVRAVEQFQQMWGTANVIRQGFTRLREQSDAYNKPFESHQPSSLGPAATNAGAAAAVTTIPPPSLVDIDFEWTELFPFVTRATGGIADSLLGDREQGIPTRGFPSPENFLFHDTMMTQYQHLVEPFTDYFLSRPDLGLPS</sequence>
<evidence type="ECO:0000313" key="9">
    <source>
        <dbReference type="Proteomes" id="UP000070501"/>
    </source>
</evidence>
<dbReference type="InterPro" id="IPR007219">
    <property type="entry name" value="XnlR_reg_dom"/>
</dbReference>
<dbReference type="GO" id="GO:0008270">
    <property type="term" value="F:zinc ion binding"/>
    <property type="evidence" value="ECO:0007669"/>
    <property type="project" value="InterPro"/>
</dbReference>
<evidence type="ECO:0000313" key="8">
    <source>
        <dbReference type="EMBL" id="KXJ85016.1"/>
    </source>
</evidence>
<dbReference type="PANTHER" id="PTHR47171:SF5">
    <property type="entry name" value="ZN(II)2CYS6 TRANSCRIPTION FACTOR (EUROFUNG)"/>
    <property type="match status" value="1"/>
</dbReference>
<dbReference type="InterPro" id="IPR001138">
    <property type="entry name" value="Zn2Cys6_DnaBD"/>
</dbReference>
<dbReference type="EMBL" id="KQ964302">
    <property type="protein sequence ID" value="KXJ85016.1"/>
    <property type="molecule type" value="Genomic_DNA"/>
</dbReference>
<dbReference type="GO" id="GO:0006351">
    <property type="term" value="P:DNA-templated transcription"/>
    <property type="evidence" value="ECO:0007669"/>
    <property type="project" value="InterPro"/>
</dbReference>
<proteinExistence type="predicted"/>
<evidence type="ECO:0000256" key="5">
    <source>
        <dbReference type="ARBA" id="ARBA00023242"/>
    </source>
</evidence>
<feature type="domain" description="Zn(2)-C6 fungal-type" evidence="7">
    <location>
        <begin position="25"/>
        <end position="59"/>
    </location>
</feature>
<organism evidence="8 9">
    <name type="scientific">Microdochium bolleyi</name>
    <dbReference type="NCBI Taxonomy" id="196109"/>
    <lineage>
        <taxon>Eukaryota</taxon>
        <taxon>Fungi</taxon>
        <taxon>Dikarya</taxon>
        <taxon>Ascomycota</taxon>
        <taxon>Pezizomycotina</taxon>
        <taxon>Sordariomycetes</taxon>
        <taxon>Xylariomycetidae</taxon>
        <taxon>Xylariales</taxon>
        <taxon>Microdochiaceae</taxon>
        <taxon>Microdochium</taxon>
    </lineage>
</organism>
<evidence type="ECO:0000256" key="1">
    <source>
        <dbReference type="ARBA" id="ARBA00022833"/>
    </source>
</evidence>
<keyword evidence="9" id="KW-1185">Reference proteome</keyword>
<dbReference type="CDD" id="cd12148">
    <property type="entry name" value="fungal_TF_MHR"/>
    <property type="match status" value="1"/>
</dbReference>
<evidence type="ECO:0000256" key="6">
    <source>
        <dbReference type="SAM" id="MobiDB-lite"/>
    </source>
</evidence>
<dbReference type="Pfam" id="PF04082">
    <property type="entry name" value="Fungal_trans"/>
    <property type="match status" value="1"/>
</dbReference>
<keyword evidence="4" id="KW-0804">Transcription</keyword>
<dbReference type="GO" id="GO:0003677">
    <property type="term" value="F:DNA binding"/>
    <property type="evidence" value="ECO:0007669"/>
    <property type="project" value="UniProtKB-KW"/>
</dbReference>
<feature type="compositionally biased region" description="Low complexity" evidence="6">
    <location>
        <begin position="132"/>
        <end position="143"/>
    </location>
</feature>
<feature type="region of interest" description="Disordered" evidence="6">
    <location>
        <begin position="63"/>
        <end position="99"/>
    </location>
</feature>
<dbReference type="SMART" id="SM00906">
    <property type="entry name" value="Fungal_trans"/>
    <property type="match status" value="1"/>
</dbReference>
<name>A0A136IJ60_9PEZI</name>
<dbReference type="Proteomes" id="UP000070501">
    <property type="component" value="Unassembled WGS sequence"/>
</dbReference>
<dbReference type="GO" id="GO:0000981">
    <property type="term" value="F:DNA-binding transcription factor activity, RNA polymerase II-specific"/>
    <property type="evidence" value="ECO:0007669"/>
    <property type="project" value="InterPro"/>
</dbReference>
<reference evidence="9" key="1">
    <citation type="submission" date="2016-02" db="EMBL/GenBank/DDBJ databases">
        <title>Draft genome sequence of Microdochium bolleyi, a fungal endophyte of beachgrass.</title>
        <authorList>
            <consortium name="DOE Joint Genome Institute"/>
            <person name="David A.S."/>
            <person name="May G."/>
            <person name="Haridas S."/>
            <person name="Lim J."/>
            <person name="Wang M."/>
            <person name="Labutti K."/>
            <person name="Lipzen A."/>
            <person name="Barry K."/>
            <person name="Grigoriev I.V."/>
        </authorList>
    </citation>
    <scope>NUCLEOTIDE SEQUENCE [LARGE SCALE GENOMIC DNA]</scope>
    <source>
        <strain evidence="9">J235TASD1</strain>
    </source>
</reference>
<keyword evidence="1" id="KW-0862">Zinc</keyword>
<dbReference type="OrthoDB" id="39175at2759"/>
<dbReference type="CDD" id="cd00067">
    <property type="entry name" value="GAL4"/>
    <property type="match status" value="1"/>
</dbReference>
<protein>
    <submittedName>
        <fullName evidence="8">Fungal-specific transcription factor domain-domain-containing protein</fullName>
    </submittedName>
</protein>
<dbReference type="AlphaFoldDB" id="A0A136IJ60"/>
<evidence type="ECO:0000256" key="4">
    <source>
        <dbReference type="ARBA" id="ARBA00023163"/>
    </source>
</evidence>
<dbReference type="InParanoid" id="A0A136IJ60"/>
<evidence type="ECO:0000256" key="2">
    <source>
        <dbReference type="ARBA" id="ARBA00023015"/>
    </source>
</evidence>
<evidence type="ECO:0000259" key="7">
    <source>
        <dbReference type="PROSITE" id="PS00463"/>
    </source>
</evidence>
<keyword evidence="5" id="KW-0539">Nucleus</keyword>
<dbReference type="InterPro" id="IPR052073">
    <property type="entry name" value="Amide_Lactam_Regulators"/>
</dbReference>
<keyword evidence="2" id="KW-0805">Transcription regulation</keyword>
<keyword evidence="3" id="KW-0238">DNA-binding</keyword>